<dbReference type="InterPro" id="IPR017853">
    <property type="entry name" value="GH"/>
</dbReference>
<dbReference type="SUPFAM" id="SSF51445">
    <property type="entry name" value="(Trans)glycosidases"/>
    <property type="match status" value="1"/>
</dbReference>
<proteinExistence type="predicted"/>
<evidence type="ECO:0000259" key="2">
    <source>
        <dbReference type="Pfam" id="PF13550"/>
    </source>
</evidence>
<name>A0ABY7SSJ2_9RHOB</name>
<organism evidence="4 5">
    <name type="scientific">Paracoccus stylophorae</name>
    <dbReference type="NCBI Taxonomy" id="659350"/>
    <lineage>
        <taxon>Bacteria</taxon>
        <taxon>Pseudomonadati</taxon>
        <taxon>Pseudomonadota</taxon>
        <taxon>Alphaproteobacteria</taxon>
        <taxon>Rhodobacterales</taxon>
        <taxon>Paracoccaceae</taxon>
        <taxon>Paracoccus</taxon>
    </lineage>
</organism>
<dbReference type="InterPro" id="IPR032876">
    <property type="entry name" value="J_dom"/>
</dbReference>
<evidence type="ECO:0000313" key="5">
    <source>
        <dbReference type="Proteomes" id="UP001218412"/>
    </source>
</evidence>
<dbReference type="Pfam" id="PF13550">
    <property type="entry name" value="Phage-tail_3"/>
    <property type="match status" value="1"/>
</dbReference>
<evidence type="ECO:0000259" key="1">
    <source>
        <dbReference type="Pfam" id="PF13547"/>
    </source>
</evidence>
<evidence type="ECO:0000313" key="4">
    <source>
        <dbReference type="EMBL" id="WCR09402.1"/>
    </source>
</evidence>
<feature type="domain" description="Rcc01698-like C-terminal" evidence="3">
    <location>
        <begin position="1041"/>
        <end position="1140"/>
    </location>
</feature>
<dbReference type="RefSeq" id="WP_272857513.1">
    <property type="nucleotide sequence ID" value="NZ_CP067134.1"/>
</dbReference>
<protein>
    <submittedName>
        <fullName evidence="4">Glycoside hydrolase TIM-barrel-like domain-containing protein</fullName>
    </submittedName>
</protein>
<feature type="domain" description="Tip attachment protein J" evidence="2">
    <location>
        <begin position="788"/>
        <end position="949"/>
    </location>
</feature>
<dbReference type="Proteomes" id="UP001218412">
    <property type="component" value="Chromosome"/>
</dbReference>
<dbReference type="CDD" id="cd19607">
    <property type="entry name" value="GTA_TIM-barrel-like"/>
    <property type="match status" value="1"/>
</dbReference>
<keyword evidence="5" id="KW-1185">Reference proteome</keyword>
<gene>
    <name evidence="4" type="ORF">JHW45_09705</name>
</gene>
<sequence>MATIVLSAVGASIGGGFGGAFLGLSGAVIGRAIGATVGRAIDQRLLGAGSRAVETGRIDRLRLQTAGEGAPIPRIWGQMRIPGHVIWAGPLEETGSVQGGGKGAPQPRVTQISYRLSVALALCEGRILGVGRVWADGEEIAASDLNMRVYCGDETQMPDPAIAAREGQEAPAYRGVAYVVLEDLNLERWGNRMPQLGFEVTCAAQDGTGLCRDVRALALIPGTGEYSLATTPVTQDLGLGEVHSINVNTPMGGTDFSASMDIMGRELPNVGSVSLVVSWFGDDLRIGRCGVRPKVEQRQIDGSEMPWRSGGIDRSTALEVARVDDRPIYGGTPSDQSVVEALQAIAQSGRKAVFYPFILMEQLAGNGLPDPHGRSEQPVMPWRGRITSSIAAGRAGSPDGTQLAVDEVAAFFGSAAPDDFVRDGDRVSYHGAPEWSYRRFILHYAHLCAAAGGIDAFLIGSEMIGMTQIRGPQNSYPSVAQLKRLAADVRAILGPEVKIGYAADWSEYFGHHPGNGELFFHLDPLWSDDNIDFIGIDNYMPLSDWRDGEDHLDAHWGRIANPAYLEANVCGGEGFDWFYASEADRDAQIRTPITDGKYDEAWVWRYKDIASWWQNLHFNRPGGRRSRQATSWVPGSKPIWFTEFGCAALDKATNQPNKFLDAMSSESVLPYFSTGQRDDAIQAAYVRAVMSYWSKPANNPVNGDGKRMLDLNRAHVWCWDARPYPAFPARSDLWSDGPAWERGHWLNGRAGAVALPAVVGDICRMAGVAEHDATSLSGVVRGYCLQGGESGRAALQPLMLAHGFDAVERDGVLRFVSRDGISRAQLGPDDLVIADGLSGLETVRAPEPELTGRLRLTHVEAGADYAVATAETSLPDADQETVTDSEFAMLLTRAEGREIAERWLSEAGVARDTARFALPPSLSHLGPGDVVRLRQGGDEPRRWRIDRVERAGAVTVDAVRVEPGVYRPALTNADDPTIRRYVPPMPVMPVFLDLPLLRGDEVAHAPYLAVAARPWPGKVAAYVSVEEEGGYQLNRMLDRPAVIGRTLDALPAARPGVLDRGVPLRIRVKTADMGSITHRALLAGANAMAIGDGSVDNWEIIQFRKAEPLGGGVWQISERLRGQAGTDAVMPDMWPAGSMAVLLDGAQEQVRLSPAARGQERFWRIGPASRAPDDASFRALKTEARGIGLRPYAPCHLRLQDRRLSWIRRTRTDGDGWEGLDVPVGESREAYLLRIVQFGARLLEAQLTQPEYVIPPDIWQIVAGGGAFTVAVAQLSDQFGPGPFLRRIFNADE</sequence>
<dbReference type="EMBL" id="CP067134">
    <property type="protein sequence ID" value="WCR09402.1"/>
    <property type="molecule type" value="Genomic_DNA"/>
</dbReference>
<accession>A0ABY7SSJ2</accession>
<evidence type="ECO:0000259" key="3">
    <source>
        <dbReference type="Pfam" id="PF23666"/>
    </source>
</evidence>
<dbReference type="InterPro" id="IPR025195">
    <property type="entry name" value="GTA_TIM_dom"/>
</dbReference>
<dbReference type="InterPro" id="IPR056490">
    <property type="entry name" value="Rcc01698_C"/>
</dbReference>
<dbReference type="Pfam" id="PF13547">
    <property type="entry name" value="GTA_TIM"/>
    <property type="match status" value="1"/>
</dbReference>
<dbReference type="Pfam" id="PF23666">
    <property type="entry name" value="Rcc01698_C"/>
    <property type="match status" value="1"/>
</dbReference>
<dbReference type="Gene3D" id="3.20.20.80">
    <property type="entry name" value="Glycosidases"/>
    <property type="match status" value="1"/>
</dbReference>
<reference evidence="4 5" key="1">
    <citation type="submission" date="2021-01" db="EMBL/GenBank/DDBJ databases">
        <title>Biogeographic distribution of Paracoccus.</title>
        <authorList>
            <person name="Hollensteiner J."/>
            <person name="Leineberger J."/>
            <person name="Brinkhoff T."/>
            <person name="Daniel R."/>
        </authorList>
    </citation>
    <scope>NUCLEOTIDE SEQUENCE [LARGE SCALE GENOMIC DNA]</scope>
    <source>
        <strain evidence="4 5">LMG25392</strain>
    </source>
</reference>
<feature type="domain" description="GTA TIM-barrel-like" evidence="1">
    <location>
        <begin position="435"/>
        <end position="728"/>
    </location>
</feature>